<keyword evidence="2" id="KW-0560">Oxidoreductase</keyword>
<dbReference type="InterPro" id="IPR002347">
    <property type="entry name" value="SDR_fam"/>
</dbReference>
<dbReference type="Proteomes" id="UP000017836">
    <property type="component" value="Unassembled WGS sequence"/>
</dbReference>
<comment type="similarity">
    <text evidence="1 3">Belongs to the short-chain dehydrogenases/reductases (SDR) family.</text>
</comment>
<evidence type="ECO:0000313" key="5">
    <source>
        <dbReference type="Proteomes" id="UP000017836"/>
    </source>
</evidence>
<keyword evidence="5" id="KW-1185">Reference proteome</keyword>
<dbReference type="STRING" id="13333.W1P4Z1"/>
<dbReference type="PANTHER" id="PTHR24320">
    <property type="entry name" value="RETINOL DEHYDROGENASE"/>
    <property type="match status" value="1"/>
</dbReference>
<dbReference type="PRINTS" id="PR00081">
    <property type="entry name" value="GDHRDH"/>
</dbReference>
<dbReference type="Gramene" id="ERN02651">
    <property type="protein sequence ID" value="ERN02651"/>
    <property type="gene ID" value="AMTR_s00085p00054430"/>
</dbReference>
<dbReference type="Pfam" id="PF00106">
    <property type="entry name" value="adh_short"/>
    <property type="match status" value="1"/>
</dbReference>
<dbReference type="InterPro" id="IPR036291">
    <property type="entry name" value="NAD(P)-bd_dom_sf"/>
</dbReference>
<organism evidence="4 5">
    <name type="scientific">Amborella trichopoda</name>
    <dbReference type="NCBI Taxonomy" id="13333"/>
    <lineage>
        <taxon>Eukaryota</taxon>
        <taxon>Viridiplantae</taxon>
        <taxon>Streptophyta</taxon>
        <taxon>Embryophyta</taxon>
        <taxon>Tracheophyta</taxon>
        <taxon>Spermatophyta</taxon>
        <taxon>Magnoliopsida</taxon>
        <taxon>Amborellales</taxon>
        <taxon>Amborellaceae</taxon>
        <taxon>Amborella</taxon>
    </lineage>
</organism>
<name>W1P4Z1_AMBTC</name>
<evidence type="ECO:0000256" key="2">
    <source>
        <dbReference type="ARBA" id="ARBA00023002"/>
    </source>
</evidence>
<dbReference type="SUPFAM" id="SSF51735">
    <property type="entry name" value="NAD(P)-binding Rossmann-fold domains"/>
    <property type="match status" value="1"/>
</dbReference>
<evidence type="ECO:0000256" key="1">
    <source>
        <dbReference type="ARBA" id="ARBA00006484"/>
    </source>
</evidence>
<dbReference type="PRINTS" id="PR00080">
    <property type="entry name" value="SDRFAMILY"/>
</dbReference>
<dbReference type="AlphaFoldDB" id="W1P4Z1"/>
<dbReference type="eggNOG" id="KOG1208">
    <property type="taxonomic scope" value="Eukaryota"/>
</dbReference>
<gene>
    <name evidence="4" type="ORF">AMTR_s00085p00054430</name>
</gene>
<reference evidence="5" key="1">
    <citation type="journal article" date="2013" name="Science">
        <title>The Amborella genome and the evolution of flowering plants.</title>
        <authorList>
            <consortium name="Amborella Genome Project"/>
        </authorList>
    </citation>
    <scope>NUCLEOTIDE SEQUENCE [LARGE SCALE GENOMIC DNA]</scope>
</reference>
<proteinExistence type="inferred from homology"/>
<dbReference type="HOGENOM" id="CLU_010194_44_0_1"/>
<sequence length="247" mass="27536">MGIHRFRLELVLRATSGIGAETARVLAKRGVRIVIPARNTKNASEVKSRIKSENPEAEIIVMELDLSSFSSIRRFCSEFLALGITLNILINNAGKFCQNLELNEDNFEMTFATNYLGHHLLTDILLGKMIQTAHQMHVEGRIINVSSVIHSWVGKEGFQFNDMINPKIYNGTRAYAQSKLANILHTKEIARKLKWWLGTSATGGLHSFVNASKRKVRYTMESVKDPTVAKPGLVLGMGLGLFRPGQS</sequence>
<protein>
    <submittedName>
        <fullName evidence="4">Uncharacterized protein</fullName>
    </submittedName>
</protein>
<dbReference type="EMBL" id="KI394487">
    <property type="protein sequence ID" value="ERN02651.1"/>
    <property type="molecule type" value="Genomic_DNA"/>
</dbReference>
<dbReference type="PANTHER" id="PTHR24320:SF198">
    <property type="entry name" value="NAD(P)-BINDING ROSSMANN-FOLD SUPERFAMILY PROTEIN"/>
    <property type="match status" value="1"/>
</dbReference>
<evidence type="ECO:0000313" key="4">
    <source>
        <dbReference type="EMBL" id="ERN02651.1"/>
    </source>
</evidence>
<accession>W1P4Z1</accession>
<dbReference type="Gene3D" id="3.40.50.720">
    <property type="entry name" value="NAD(P)-binding Rossmann-like Domain"/>
    <property type="match status" value="1"/>
</dbReference>
<dbReference type="GO" id="GO:0016491">
    <property type="term" value="F:oxidoreductase activity"/>
    <property type="evidence" value="ECO:0007669"/>
    <property type="project" value="UniProtKB-KW"/>
</dbReference>
<evidence type="ECO:0000256" key="3">
    <source>
        <dbReference type="RuleBase" id="RU000363"/>
    </source>
</evidence>